<proteinExistence type="predicted"/>
<reference evidence="2 3" key="1">
    <citation type="submission" date="2023-07" db="EMBL/GenBank/DDBJ databases">
        <title>Genomic Encyclopedia of Type Strains, Phase IV (KMG-IV): sequencing the most valuable type-strain genomes for metagenomic binning, comparative biology and taxonomic classification.</title>
        <authorList>
            <person name="Goeker M."/>
        </authorList>
    </citation>
    <scope>NUCLEOTIDE SEQUENCE [LARGE SCALE GENOMIC DNA]</scope>
    <source>
        <strain evidence="2 3">DSM 19562</strain>
    </source>
</reference>
<evidence type="ECO:0000313" key="3">
    <source>
        <dbReference type="Proteomes" id="UP001236369"/>
    </source>
</evidence>
<dbReference type="EMBL" id="JAUSVV010000019">
    <property type="protein sequence ID" value="MDQ0445029.1"/>
    <property type="molecule type" value="Genomic_DNA"/>
</dbReference>
<organism evidence="2 3">
    <name type="scientific">Methylobacterium persicinum</name>
    <dbReference type="NCBI Taxonomy" id="374426"/>
    <lineage>
        <taxon>Bacteria</taxon>
        <taxon>Pseudomonadati</taxon>
        <taxon>Pseudomonadota</taxon>
        <taxon>Alphaproteobacteria</taxon>
        <taxon>Hyphomicrobiales</taxon>
        <taxon>Methylobacteriaceae</taxon>
        <taxon>Methylobacterium</taxon>
    </lineage>
</organism>
<keyword evidence="3" id="KW-1185">Reference proteome</keyword>
<feature type="region of interest" description="Disordered" evidence="1">
    <location>
        <begin position="180"/>
        <end position="234"/>
    </location>
</feature>
<feature type="compositionally biased region" description="Pro residues" evidence="1">
    <location>
        <begin position="197"/>
        <end position="211"/>
    </location>
</feature>
<evidence type="ECO:0000313" key="2">
    <source>
        <dbReference type="EMBL" id="MDQ0445029.1"/>
    </source>
</evidence>
<accession>A0ABU0HRR6</accession>
<name>A0ABU0HRR6_9HYPH</name>
<feature type="region of interest" description="Disordered" evidence="1">
    <location>
        <begin position="53"/>
        <end position="83"/>
    </location>
</feature>
<dbReference type="Proteomes" id="UP001236369">
    <property type="component" value="Unassembled WGS sequence"/>
</dbReference>
<comment type="caution">
    <text evidence="2">The sequence shown here is derived from an EMBL/GenBank/DDBJ whole genome shotgun (WGS) entry which is preliminary data.</text>
</comment>
<feature type="region of interest" description="Disordered" evidence="1">
    <location>
        <begin position="1"/>
        <end position="24"/>
    </location>
</feature>
<sequence>MRTPGIPFDLKRPVGSPRSGGWRRRRHDLRRWVPACLAVYPVVAWAMAASAQTPKAEAPKGEVSKTEAPASAQSPATAEARPSSCDAACVRAGAERASQSCSPRIENEAPFDFEWLTRPYGGIFQEADPPAAGSAVVRYKGDSIRFMSPQREWVRITYECAFNSATQRVEGVTVRLGRLNGRGLPPTPQGGRVATAPPQPGGPAAPVALPPPKRKPKPGEPNSIEILQVNPTGR</sequence>
<evidence type="ECO:0000256" key="1">
    <source>
        <dbReference type="SAM" id="MobiDB-lite"/>
    </source>
</evidence>
<gene>
    <name evidence="2" type="ORF">QO016_004555</name>
</gene>
<dbReference type="RefSeq" id="WP_238248312.1">
    <property type="nucleotide sequence ID" value="NZ_BPQX01000017.1"/>
</dbReference>
<protein>
    <submittedName>
        <fullName evidence="2">Uncharacterized protein</fullName>
    </submittedName>
</protein>